<dbReference type="RefSeq" id="WP_006906871.1">
    <property type="nucleotide sequence ID" value="NZ_GG665867.1"/>
</dbReference>
<feature type="transmembrane region" description="Helical" evidence="9">
    <location>
        <begin position="276"/>
        <end position="297"/>
    </location>
</feature>
<proteinExistence type="predicted"/>
<dbReference type="HOGENOM" id="CLU_000604_84_3_9"/>
<evidence type="ECO:0000256" key="5">
    <source>
        <dbReference type="ARBA" id="ARBA00022741"/>
    </source>
</evidence>
<evidence type="ECO:0000256" key="8">
    <source>
        <dbReference type="ARBA" id="ARBA00023136"/>
    </source>
</evidence>
<dbReference type="SUPFAM" id="SSF90123">
    <property type="entry name" value="ABC transporter transmembrane region"/>
    <property type="match status" value="1"/>
</dbReference>
<dbReference type="PROSITE" id="PS00211">
    <property type="entry name" value="ABC_TRANSPORTER_1"/>
    <property type="match status" value="1"/>
</dbReference>
<keyword evidence="2" id="KW-0813">Transport</keyword>
<evidence type="ECO:0000259" key="10">
    <source>
        <dbReference type="PROSITE" id="PS50893"/>
    </source>
</evidence>
<comment type="caution">
    <text evidence="12">The sequence shown here is derived from an EMBL/GenBank/DDBJ whole genome shotgun (WGS) entry which is preliminary data.</text>
</comment>
<keyword evidence="13" id="KW-1185">Reference proteome</keyword>
<dbReference type="InterPro" id="IPR003593">
    <property type="entry name" value="AAA+_ATPase"/>
</dbReference>
<dbReference type="GO" id="GO:0005886">
    <property type="term" value="C:plasma membrane"/>
    <property type="evidence" value="ECO:0007669"/>
    <property type="project" value="UniProtKB-SubCell"/>
</dbReference>
<evidence type="ECO:0000256" key="1">
    <source>
        <dbReference type="ARBA" id="ARBA00004651"/>
    </source>
</evidence>
<feature type="transmembrane region" description="Helical" evidence="9">
    <location>
        <begin position="134"/>
        <end position="152"/>
    </location>
</feature>
<reference evidence="12" key="1">
    <citation type="submission" date="2009-04" db="EMBL/GenBank/DDBJ databases">
        <authorList>
            <person name="Weinstock G."/>
            <person name="Sodergren E."/>
            <person name="Clifton S."/>
            <person name="Fulton L."/>
            <person name="Fulton B."/>
            <person name="Courtney L."/>
            <person name="Fronick C."/>
            <person name="Harrison M."/>
            <person name="Strong C."/>
            <person name="Farmer C."/>
            <person name="Delahaunty K."/>
            <person name="Markovic C."/>
            <person name="Hall O."/>
            <person name="Minx P."/>
            <person name="Tomlinson C."/>
            <person name="Mitreva M."/>
            <person name="Nelson J."/>
            <person name="Hou S."/>
            <person name="Wollam A."/>
            <person name="Pepin K.H."/>
            <person name="Johnson M."/>
            <person name="Bhonagiri V."/>
            <person name="Nash W.E."/>
            <person name="Warren W."/>
            <person name="Chinwalla A."/>
            <person name="Mardis E.R."/>
            <person name="Wilson R.K."/>
        </authorList>
    </citation>
    <scope>NUCLEOTIDE SEQUENCE [LARGE SCALE GENOMIC DNA]</scope>
    <source>
        <strain evidence="12">DSM 14600</strain>
    </source>
</reference>
<keyword evidence="4 9" id="KW-0812">Transmembrane</keyword>
<dbReference type="GO" id="GO:0016887">
    <property type="term" value="F:ATP hydrolysis activity"/>
    <property type="evidence" value="ECO:0007669"/>
    <property type="project" value="InterPro"/>
</dbReference>
<dbReference type="GO" id="GO:0015421">
    <property type="term" value="F:ABC-type oligopeptide transporter activity"/>
    <property type="evidence" value="ECO:0007669"/>
    <property type="project" value="TreeGrafter"/>
</dbReference>
<dbReference type="CDD" id="cd18548">
    <property type="entry name" value="ABC_6TM_Tm287_like"/>
    <property type="match status" value="1"/>
</dbReference>
<keyword evidence="3" id="KW-1003">Cell membrane</keyword>
<name>C4GD30_9FIRM</name>
<feature type="domain" description="ABC transporter" evidence="10">
    <location>
        <begin position="332"/>
        <end position="568"/>
    </location>
</feature>
<dbReference type="eggNOG" id="COG1132">
    <property type="taxonomic scope" value="Bacteria"/>
</dbReference>
<dbReference type="InterPro" id="IPR003439">
    <property type="entry name" value="ABC_transporter-like_ATP-bd"/>
</dbReference>
<feature type="transmembrane region" description="Helical" evidence="9">
    <location>
        <begin position="12"/>
        <end position="33"/>
    </location>
</feature>
<dbReference type="PROSITE" id="PS50929">
    <property type="entry name" value="ABC_TM1F"/>
    <property type="match status" value="1"/>
</dbReference>
<dbReference type="EMBL" id="ACIP02000004">
    <property type="protein sequence ID" value="EEP27880.1"/>
    <property type="molecule type" value="Genomic_DNA"/>
</dbReference>
<dbReference type="InterPro" id="IPR017871">
    <property type="entry name" value="ABC_transporter-like_CS"/>
</dbReference>
<dbReference type="Pfam" id="PF00005">
    <property type="entry name" value="ABC_tran"/>
    <property type="match status" value="1"/>
</dbReference>
<feature type="transmembrane region" description="Helical" evidence="9">
    <location>
        <begin position="236"/>
        <end position="264"/>
    </location>
</feature>
<accession>C4GD30</accession>
<dbReference type="STRING" id="626523.GCWU000342_01874"/>
<dbReference type="SUPFAM" id="SSF52540">
    <property type="entry name" value="P-loop containing nucleoside triphosphate hydrolases"/>
    <property type="match status" value="1"/>
</dbReference>
<dbReference type="FunFam" id="3.40.50.300:FF:000221">
    <property type="entry name" value="Multidrug ABC transporter ATP-binding protein"/>
    <property type="match status" value="1"/>
</dbReference>
<dbReference type="AlphaFoldDB" id="C4GD30"/>
<evidence type="ECO:0000313" key="13">
    <source>
        <dbReference type="Proteomes" id="UP000003494"/>
    </source>
</evidence>
<keyword evidence="7 9" id="KW-1133">Transmembrane helix</keyword>
<dbReference type="InterPro" id="IPR036640">
    <property type="entry name" value="ABC1_TM_sf"/>
</dbReference>
<evidence type="ECO:0000256" key="4">
    <source>
        <dbReference type="ARBA" id="ARBA00022692"/>
    </source>
</evidence>
<dbReference type="Gene3D" id="3.40.50.300">
    <property type="entry name" value="P-loop containing nucleotide triphosphate hydrolases"/>
    <property type="match status" value="1"/>
</dbReference>
<keyword evidence="6 12" id="KW-0067">ATP-binding</keyword>
<comment type="subcellular location">
    <subcellularLocation>
        <location evidence="1">Cell membrane</location>
        <topology evidence="1">Multi-pass membrane protein</topology>
    </subcellularLocation>
</comment>
<keyword evidence="5" id="KW-0547">Nucleotide-binding</keyword>
<protein>
    <submittedName>
        <fullName evidence="12">ABC transporter, ATP-binding protein</fullName>
    </submittedName>
</protein>
<dbReference type="InterPro" id="IPR011527">
    <property type="entry name" value="ABC1_TM_dom"/>
</dbReference>
<feature type="transmembrane region" description="Helical" evidence="9">
    <location>
        <begin position="53"/>
        <end position="73"/>
    </location>
</feature>
<dbReference type="PANTHER" id="PTHR43394">
    <property type="entry name" value="ATP-DEPENDENT PERMEASE MDL1, MITOCHONDRIAL"/>
    <property type="match status" value="1"/>
</dbReference>
<feature type="domain" description="ABC transmembrane type-1" evidence="11">
    <location>
        <begin position="21"/>
        <end position="299"/>
    </location>
</feature>
<evidence type="ECO:0000259" key="11">
    <source>
        <dbReference type="PROSITE" id="PS50929"/>
    </source>
</evidence>
<dbReference type="InterPro" id="IPR027417">
    <property type="entry name" value="P-loop_NTPase"/>
</dbReference>
<evidence type="ECO:0000256" key="3">
    <source>
        <dbReference type="ARBA" id="ARBA00022475"/>
    </source>
</evidence>
<gene>
    <name evidence="12" type="ORF">GCWU000342_01874</name>
</gene>
<evidence type="ECO:0000256" key="9">
    <source>
        <dbReference type="SAM" id="Phobius"/>
    </source>
</evidence>
<organism evidence="12 13">
    <name type="scientific">Shuttleworthella satelles DSM 14600</name>
    <dbReference type="NCBI Taxonomy" id="626523"/>
    <lineage>
        <taxon>Bacteria</taxon>
        <taxon>Bacillati</taxon>
        <taxon>Bacillota</taxon>
        <taxon>Clostridia</taxon>
        <taxon>Lachnospirales</taxon>
        <taxon>Lachnospiraceae</taxon>
        <taxon>Shuttleworthella</taxon>
    </lineage>
</organism>
<evidence type="ECO:0000256" key="2">
    <source>
        <dbReference type="ARBA" id="ARBA00022448"/>
    </source>
</evidence>
<evidence type="ECO:0000313" key="12">
    <source>
        <dbReference type="EMBL" id="EEP27880.1"/>
    </source>
</evidence>
<evidence type="ECO:0000256" key="6">
    <source>
        <dbReference type="ARBA" id="ARBA00022840"/>
    </source>
</evidence>
<keyword evidence="8 9" id="KW-0472">Membrane</keyword>
<dbReference type="Pfam" id="PF00664">
    <property type="entry name" value="ABC_membrane"/>
    <property type="match status" value="1"/>
</dbReference>
<evidence type="ECO:0000256" key="7">
    <source>
        <dbReference type="ARBA" id="ARBA00022989"/>
    </source>
</evidence>
<dbReference type="Proteomes" id="UP000003494">
    <property type="component" value="Unassembled WGS sequence"/>
</dbReference>
<dbReference type="PANTHER" id="PTHR43394:SF1">
    <property type="entry name" value="ATP-BINDING CASSETTE SUB-FAMILY B MEMBER 10, MITOCHONDRIAL"/>
    <property type="match status" value="1"/>
</dbReference>
<sequence length="584" mass="64627">MIRKLAEQVKEYKGASIATPLFMLLEVAMEMMIPLEMGNILDKGIQGNSLQAIFFYGGIMILLALVGLFAGFAGGKYGARASAGFARNLREALFRKVQTFSFANIDHFSTASLVTRMTTDVTNLQNAYQMLLRMAVRAPASLIVAMLMAFYINARLASIYLVIVLLLGLFLFVIISVVRQIFRQVFREYDNLNESVQENVTGIRVVKAYVRESREKEVFSKTSKALRKMFVKAESIIATGIPAMSLAAYGSILLISWFGAHMIVSSELTTGELVSLLAYSMNILMSLMMLSFVFVMITMSAASAERIVAVLEEEPEIVNPKDPLMEVPNGEIVFDHVNFAYKKKAENFVLSDINLTIRSGETIGIMGATGSAKTSLVNLISRLYDISGGSLKVGGNDVRDYDLKTLRDAVSVVLQNNVLFTGTIAENLRWGNKTATDEELRRAAKMACADEFIDRFPEGYDTFIEQGGTNVSGGQRQRLCIARALLKKPRVLILDDSTSAVDTTTDARIRKAFREDIPDTTKIIISQRVSSVRDADRIIIMDDGRVNAFDTPEHLLESNDIYRDIYEAQTQGGSGDFDENGGED</sequence>
<feature type="transmembrane region" description="Helical" evidence="9">
    <location>
        <begin position="158"/>
        <end position="178"/>
    </location>
</feature>
<dbReference type="Gene3D" id="1.20.1560.10">
    <property type="entry name" value="ABC transporter type 1, transmembrane domain"/>
    <property type="match status" value="1"/>
</dbReference>
<dbReference type="PROSITE" id="PS50893">
    <property type="entry name" value="ABC_TRANSPORTER_2"/>
    <property type="match status" value="1"/>
</dbReference>
<dbReference type="SMART" id="SM00382">
    <property type="entry name" value="AAA"/>
    <property type="match status" value="1"/>
</dbReference>
<dbReference type="GO" id="GO:0005524">
    <property type="term" value="F:ATP binding"/>
    <property type="evidence" value="ECO:0007669"/>
    <property type="project" value="UniProtKB-KW"/>
</dbReference>
<dbReference type="InterPro" id="IPR039421">
    <property type="entry name" value="Type_1_exporter"/>
</dbReference>